<name>A0AC61SBD1_9EURY</name>
<comment type="caution">
    <text evidence="1">The sequence shown here is derived from an EMBL/GenBank/DDBJ whole genome shotgun (WGS) entry which is preliminary data.</text>
</comment>
<dbReference type="EMBL" id="QYBA01000101">
    <property type="protein sequence ID" value="TKY91956.1"/>
    <property type="molecule type" value="Genomic_DNA"/>
</dbReference>
<organism evidence="1 2">
    <name type="scientific">Candidatus Methanomarinus sp</name>
    <dbReference type="NCBI Taxonomy" id="3386244"/>
    <lineage>
        <taxon>Archaea</taxon>
        <taxon>Methanobacteriati</taxon>
        <taxon>Methanobacteriota</taxon>
        <taxon>Stenosarchaea group</taxon>
        <taxon>Methanomicrobia</taxon>
        <taxon>Methanosarcinales</taxon>
        <taxon>ANME-2 cluster</taxon>
        <taxon>Candidatus Methanocomedenaceae</taxon>
        <taxon>Candidatus Methanomarinus</taxon>
    </lineage>
</organism>
<evidence type="ECO:0000313" key="2">
    <source>
        <dbReference type="Proteomes" id="UP000315423"/>
    </source>
</evidence>
<sequence>MNNSITIVISSFIILLAISIPASAIEVHGTAYNDINEPVRFALISIYVNPDYTDCLCSSQTDINGDFSMSSGSLSEGDNIYVVAEKDNEFGRSENNTGDFINITIIPKKTVLVSEFPMMALPITVMIALIFLISASKKDD</sequence>
<gene>
    <name evidence="1" type="ORF">C5S46_03170</name>
</gene>
<proteinExistence type="predicted"/>
<evidence type="ECO:0000313" key="1">
    <source>
        <dbReference type="EMBL" id="TKY91956.1"/>
    </source>
</evidence>
<accession>A0AC61SBD1</accession>
<reference evidence="1" key="1">
    <citation type="submission" date="2018-09" db="EMBL/GenBank/DDBJ databases">
        <title>A genomic encyclopedia of anaerobic methanotrophic archaea.</title>
        <authorList>
            <person name="Skennerton C.T."/>
            <person name="Chadwick G.L."/>
            <person name="Laso-Perez R."/>
            <person name="Leu A.O."/>
            <person name="Speth D.R."/>
            <person name="Yu H."/>
            <person name="Morgan-Lang C."/>
            <person name="Hatzenpichler R."/>
            <person name="Goudeau D."/>
            <person name="Malmstrom R."/>
            <person name="Woyke T."/>
            <person name="Hallam S."/>
            <person name="Tyson G.W."/>
            <person name="Wegener G."/>
            <person name="Boetius A."/>
            <person name="Orphan V.J."/>
        </authorList>
    </citation>
    <scope>NUCLEOTIDE SEQUENCE</scope>
    <source>
        <strain evidence="1">CONS3730D10UFb2</strain>
    </source>
</reference>
<dbReference type="Proteomes" id="UP000315423">
    <property type="component" value="Unassembled WGS sequence"/>
</dbReference>
<protein>
    <submittedName>
        <fullName evidence="1">Uncharacterized protein</fullName>
    </submittedName>
</protein>